<evidence type="ECO:0000256" key="9">
    <source>
        <dbReference type="PROSITE-ProRule" id="PRU01384"/>
    </source>
</evidence>
<dbReference type="InterPro" id="IPR035516">
    <property type="entry name" value="Gyrase/topoIV_suA_C"/>
</dbReference>
<evidence type="ECO:0000256" key="8">
    <source>
        <dbReference type="HAMAP-Rule" id="MF_00937"/>
    </source>
</evidence>
<keyword evidence="2 8" id="KW-1003">Cell membrane</keyword>
<feature type="site" description="Interaction with DNA" evidence="8">
    <location>
        <position position="77"/>
    </location>
</feature>
<dbReference type="PANTHER" id="PTHR43493:SF9">
    <property type="entry name" value="DNA TOPOISOMERASE 4 SUBUNIT A"/>
    <property type="match status" value="1"/>
</dbReference>
<feature type="site" description="Interaction with DNA" evidence="8">
    <location>
        <position position="41"/>
    </location>
</feature>
<dbReference type="GO" id="GO:0006265">
    <property type="term" value="P:DNA topological change"/>
    <property type="evidence" value="ECO:0007669"/>
    <property type="project" value="UniProtKB-UniRule"/>
</dbReference>
<comment type="caution">
    <text evidence="12">The sequence shown here is derived from an EMBL/GenBank/DDBJ whole genome shotgun (WGS) entry which is preliminary data.</text>
</comment>
<dbReference type="Gene3D" id="2.120.10.90">
    <property type="entry name" value="DNA gyrase/topoisomerase IV, subunit A, C-terminal"/>
    <property type="match status" value="1"/>
</dbReference>
<dbReference type="Pfam" id="PF03989">
    <property type="entry name" value="DNA_gyraseA_C"/>
    <property type="match status" value="4"/>
</dbReference>
<evidence type="ECO:0000256" key="1">
    <source>
        <dbReference type="ARBA" id="ARBA00000185"/>
    </source>
</evidence>
<dbReference type="Proteomes" id="UP000600247">
    <property type="component" value="Unassembled WGS sequence"/>
</dbReference>
<dbReference type="NCBIfam" id="TIGR01061">
    <property type="entry name" value="parC_Gpos"/>
    <property type="match status" value="1"/>
</dbReference>
<dbReference type="InterPro" id="IPR006691">
    <property type="entry name" value="GyrA/parC_rep"/>
</dbReference>
<keyword evidence="10" id="KW-0175">Coiled coil</keyword>
<evidence type="ECO:0000256" key="10">
    <source>
        <dbReference type="SAM" id="Coils"/>
    </source>
</evidence>
<dbReference type="FunFam" id="2.120.10.90:FF:000005">
    <property type="entry name" value="DNA topoisomerase 4 subunit A"/>
    <property type="match status" value="1"/>
</dbReference>
<dbReference type="EC" id="5.6.2.2" evidence="8"/>
<evidence type="ECO:0000256" key="7">
    <source>
        <dbReference type="ARBA" id="ARBA00063644"/>
    </source>
</evidence>
<dbReference type="InterPro" id="IPR013760">
    <property type="entry name" value="Topo_IIA-like_dom_sf"/>
</dbReference>
<dbReference type="GO" id="GO:0009330">
    <property type="term" value="C:DNA topoisomerase type II (double strand cut, ATP-hydrolyzing) complex"/>
    <property type="evidence" value="ECO:0007669"/>
    <property type="project" value="TreeGrafter"/>
</dbReference>
<dbReference type="FunFam" id="3.30.1360.40:FF:000002">
    <property type="entry name" value="DNA gyrase subunit A"/>
    <property type="match status" value="1"/>
</dbReference>
<feature type="site" description="Interaction with DNA" evidence="8">
    <location>
        <position position="79"/>
    </location>
</feature>
<dbReference type="FunFam" id="1.10.268.10:FF:000001">
    <property type="entry name" value="DNA gyrase subunit A"/>
    <property type="match status" value="1"/>
</dbReference>
<dbReference type="InterPro" id="IPR013758">
    <property type="entry name" value="Topo_IIA_A/C_ab"/>
</dbReference>
<evidence type="ECO:0000313" key="13">
    <source>
        <dbReference type="Proteomes" id="UP000600247"/>
    </source>
</evidence>
<dbReference type="GO" id="GO:0005694">
    <property type="term" value="C:chromosome"/>
    <property type="evidence" value="ECO:0007669"/>
    <property type="project" value="InterPro"/>
</dbReference>
<dbReference type="Gene3D" id="3.90.199.10">
    <property type="entry name" value="Topoisomerase II, domain 5"/>
    <property type="match status" value="1"/>
</dbReference>
<protein>
    <recommendedName>
        <fullName evidence="8">DNA topoisomerase 4 subunit A</fullName>
        <ecNumber evidence="8">5.6.2.2</ecNumber>
    </recommendedName>
    <alternativeName>
        <fullName evidence="8">Topoisomerase IV subunit A</fullName>
    </alternativeName>
</protein>
<evidence type="ECO:0000256" key="6">
    <source>
        <dbReference type="ARBA" id="ARBA00023235"/>
    </source>
</evidence>
<dbReference type="Gene3D" id="1.10.268.10">
    <property type="entry name" value="Topoisomerase, domain 3"/>
    <property type="match status" value="1"/>
</dbReference>
<dbReference type="SUPFAM" id="SSF56719">
    <property type="entry name" value="Type II DNA topoisomerase"/>
    <property type="match status" value="1"/>
</dbReference>
<dbReference type="GO" id="GO:0005524">
    <property type="term" value="F:ATP binding"/>
    <property type="evidence" value="ECO:0007669"/>
    <property type="project" value="InterPro"/>
</dbReference>
<gene>
    <name evidence="8 12" type="primary">parC</name>
    <name evidence="12" type="ORF">GCM10010918_09870</name>
</gene>
<name>A0A917GVW6_9BACL</name>
<proteinExistence type="inferred from homology"/>
<evidence type="ECO:0000259" key="11">
    <source>
        <dbReference type="PROSITE" id="PS52040"/>
    </source>
</evidence>
<sequence length="818" mass="91533">MGMLEQFLPAYLEEVVGDRFGRYSKYIIQDRAIPDVRDGLKPVQRRILYAMYDSSNTPDKPYRKSAKTVGDVMGNYHPHGDSSIYEGMVRMAQPWKMGHVLVDGHGNWGSMDDDPAAAMRYTEARLSPIAMELLRDIEKRTVQFKDNFDNTTKEPVVLPSRYPNLLVNGVSGISAGFATEIPPHNLREVIDGCIALMNRPDMQLEELMTIIKAPDFPTGGVIMGEEGIRDAYATGKGRIYIRSQVKIEDMRGGRQQITITEIPYQVVKSRLVTAMENIRLEKKVEGIAEVRDESGRNGLRIVVELKKEADANGILAYLLKKTDLQVTYNFNMVAIVNKAPQQLGIKQILSAYIEHQKEVVTFRTQYDLEKAEDRAHVVEGLVKALNLLDEVIATIKASKNRADAQNNLVEKYSFSERQADAILTLQLYRLTNLEITSLEKELKEMMKKIAYLRSILDSEKKLLSVIKEELVEIRDKYGIDRRSEIRGEVEELKVNLEVLVTPEDVLVTLSREGYMKRTSMLSFTRSGGELDNAGVKEGDLISSLYEVNTIDNLLLFTRKGQYYMLPVHQIPEFKWKDTGTAIVNIVPIPKDDSVISIIPVKDFNASEVSLVFVTKRGQVKRTELKEYMTTRSTAITACKVADGDEIIRVGVSDSSQQLLLVSKQGMSIRFTESEVNPMGRVAAGVRGMQLKDDDELVAAEWVADDEGELLVVTDIGYAKRTLLLDYPVQGRGGKGVQTFEFKEGKRVKPNGDVLVAALYCKEASDIIALTTSGAHLSASTEKAPIEDRKSIGKLLVPVEKNDTIASIIIRPALSSHQS</sequence>
<dbReference type="InterPro" id="IPR050220">
    <property type="entry name" value="Type_II_DNA_Topoisomerases"/>
</dbReference>
<dbReference type="PANTHER" id="PTHR43493">
    <property type="entry name" value="DNA GYRASE/TOPOISOMERASE SUBUNIT A"/>
    <property type="match status" value="1"/>
</dbReference>
<comment type="subunit">
    <text evidence="7 8">Heterotetramer composed of ParC and ParE.</text>
</comment>
<dbReference type="GO" id="GO:0003677">
    <property type="term" value="F:DNA binding"/>
    <property type="evidence" value="ECO:0007669"/>
    <property type="project" value="UniProtKB-UniRule"/>
</dbReference>
<dbReference type="NCBIfam" id="NF004044">
    <property type="entry name" value="PRK05561.1"/>
    <property type="match status" value="1"/>
</dbReference>
<dbReference type="Gene3D" id="3.30.1360.40">
    <property type="match status" value="1"/>
</dbReference>
<evidence type="ECO:0000256" key="4">
    <source>
        <dbReference type="ARBA" id="ARBA00023125"/>
    </source>
</evidence>
<dbReference type="GO" id="GO:0019897">
    <property type="term" value="C:extrinsic component of plasma membrane"/>
    <property type="evidence" value="ECO:0007669"/>
    <property type="project" value="UniProtKB-UniRule"/>
</dbReference>
<keyword evidence="3 8" id="KW-0799">Topoisomerase</keyword>
<dbReference type="InterPro" id="IPR005741">
    <property type="entry name" value="TopoIV_A_Gpos"/>
</dbReference>
<comment type="function">
    <text evidence="8">Topoisomerase IV is essential for chromosome segregation. It relaxes supercoiled DNA. Performs the decatenation events required during the replication of a circular DNA molecule.</text>
</comment>
<evidence type="ECO:0000256" key="5">
    <source>
        <dbReference type="ARBA" id="ARBA00023136"/>
    </source>
</evidence>
<accession>A0A917GVW6</accession>
<feature type="site" description="Interaction with DNA" evidence="8">
    <location>
        <position position="90"/>
    </location>
</feature>
<comment type="catalytic activity">
    <reaction evidence="1 8 9">
        <text>ATP-dependent breakage, passage and rejoining of double-stranded DNA.</text>
        <dbReference type="EC" id="5.6.2.2"/>
    </reaction>
</comment>
<dbReference type="RefSeq" id="WP_188887771.1">
    <property type="nucleotide sequence ID" value="NZ_BMHY01000001.1"/>
</dbReference>
<evidence type="ECO:0000313" key="12">
    <source>
        <dbReference type="EMBL" id="GGG58740.1"/>
    </source>
</evidence>
<evidence type="ECO:0000256" key="2">
    <source>
        <dbReference type="ARBA" id="ARBA00022475"/>
    </source>
</evidence>
<keyword evidence="6 8" id="KW-0413">Isomerase</keyword>
<feature type="site" description="Interaction with DNA" evidence="8">
    <location>
        <position position="96"/>
    </location>
</feature>
<keyword evidence="13" id="KW-1185">Reference proteome</keyword>
<feature type="domain" description="Topo IIA-type catalytic" evidence="11">
    <location>
        <begin position="33"/>
        <end position="499"/>
    </location>
</feature>
<dbReference type="AlphaFoldDB" id="A0A917GVW6"/>
<comment type="similarity">
    <text evidence="8">Belongs to the type II topoisomerase GyrA/ParC subunit family. ParC type 2 subfamily.</text>
</comment>
<dbReference type="EMBL" id="BMHY01000001">
    <property type="protein sequence ID" value="GGG58740.1"/>
    <property type="molecule type" value="Genomic_DNA"/>
</dbReference>
<comment type="subcellular location">
    <subcellularLocation>
        <location evidence="8">Cell membrane</location>
        <topology evidence="8">Peripheral membrane protein</topology>
    </subcellularLocation>
</comment>
<dbReference type="CDD" id="cd00187">
    <property type="entry name" value="TOP4c"/>
    <property type="match status" value="1"/>
</dbReference>
<feature type="active site" description="O-(5'-phospho-DNA)-tyrosine intermediate" evidence="8 9">
    <location>
        <position position="121"/>
    </location>
</feature>
<dbReference type="InterPro" id="IPR002205">
    <property type="entry name" value="Topo_IIA_dom_A"/>
</dbReference>
<dbReference type="SMART" id="SM00434">
    <property type="entry name" value="TOP4c"/>
    <property type="match status" value="1"/>
</dbReference>
<keyword evidence="5 8" id="KW-0472">Membrane</keyword>
<evidence type="ECO:0000256" key="3">
    <source>
        <dbReference type="ARBA" id="ARBA00023029"/>
    </source>
</evidence>
<dbReference type="InterPro" id="IPR013757">
    <property type="entry name" value="Topo_IIA_A_a_sf"/>
</dbReference>
<dbReference type="GO" id="GO:0034335">
    <property type="term" value="F:DNA negative supercoiling activity"/>
    <property type="evidence" value="ECO:0007669"/>
    <property type="project" value="UniProtKB-ARBA"/>
</dbReference>
<reference evidence="12 13" key="1">
    <citation type="journal article" date="2014" name="Int. J. Syst. Evol. Microbiol.">
        <title>Complete genome sequence of Corynebacterium casei LMG S-19264T (=DSM 44701T), isolated from a smear-ripened cheese.</title>
        <authorList>
            <consortium name="US DOE Joint Genome Institute (JGI-PGF)"/>
            <person name="Walter F."/>
            <person name="Albersmeier A."/>
            <person name="Kalinowski J."/>
            <person name="Ruckert C."/>
        </authorList>
    </citation>
    <scope>NUCLEOTIDE SEQUENCE [LARGE SCALE GENOMIC DNA]</scope>
    <source>
        <strain evidence="12 13">CGMCC 1.15286</strain>
    </source>
</reference>
<feature type="site" description="Transition state stabilizer" evidence="8">
    <location>
        <position position="120"/>
    </location>
</feature>
<organism evidence="12 13">
    <name type="scientific">Paenibacillus radicis</name>
    <name type="common">ex Gao et al. 2016</name>
    <dbReference type="NCBI Taxonomy" id="1737354"/>
    <lineage>
        <taxon>Bacteria</taxon>
        <taxon>Bacillati</taxon>
        <taxon>Bacillota</taxon>
        <taxon>Bacilli</taxon>
        <taxon>Bacillales</taxon>
        <taxon>Paenibacillaceae</taxon>
        <taxon>Paenibacillus</taxon>
    </lineage>
</organism>
<dbReference type="NCBIfam" id="TIGR01063">
    <property type="entry name" value="gyrA"/>
    <property type="match status" value="1"/>
</dbReference>
<dbReference type="FunFam" id="3.90.199.10:FF:000001">
    <property type="entry name" value="DNA gyrase subunit A"/>
    <property type="match status" value="1"/>
</dbReference>
<dbReference type="SUPFAM" id="SSF101904">
    <property type="entry name" value="GyrA/ParC C-terminal domain-like"/>
    <property type="match status" value="1"/>
</dbReference>
<dbReference type="PROSITE" id="PS52040">
    <property type="entry name" value="TOPO_IIA"/>
    <property type="match status" value="1"/>
</dbReference>
<dbReference type="GO" id="GO:0007059">
    <property type="term" value="P:chromosome segregation"/>
    <property type="evidence" value="ECO:0007669"/>
    <property type="project" value="UniProtKB-UniRule"/>
</dbReference>
<dbReference type="NCBIfam" id="NF004043">
    <property type="entry name" value="PRK05560.1"/>
    <property type="match status" value="1"/>
</dbReference>
<keyword evidence="4 8" id="KW-0238">DNA-binding</keyword>
<dbReference type="Pfam" id="PF00521">
    <property type="entry name" value="DNA_topoisoIV"/>
    <property type="match status" value="1"/>
</dbReference>
<dbReference type="GO" id="GO:0005737">
    <property type="term" value="C:cytoplasm"/>
    <property type="evidence" value="ECO:0007669"/>
    <property type="project" value="TreeGrafter"/>
</dbReference>
<dbReference type="HAMAP" id="MF_00937">
    <property type="entry name" value="ParC_type2"/>
    <property type="match status" value="1"/>
</dbReference>
<feature type="coiled-coil region" evidence="10">
    <location>
        <begin position="428"/>
        <end position="476"/>
    </location>
</feature>